<dbReference type="EMBL" id="BMAT01012434">
    <property type="protein sequence ID" value="GFR92396.1"/>
    <property type="molecule type" value="Genomic_DNA"/>
</dbReference>
<proteinExistence type="predicted"/>
<comment type="caution">
    <text evidence="2">The sequence shown here is derived from an EMBL/GenBank/DDBJ whole genome shotgun (WGS) entry which is preliminary data.</text>
</comment>
<feature type="compositionally biased region" description="Polar residues" evidence="1">
    <location>
        <begin position="76"/>
        <end position="91"/>
    </location>
</feature>
<gene>
    <name evidence="2" type="ORF">ElyMa_006199500</name>
</gene>
<keyword evidence="3" id="KW-1185">Reference proteome</keyword>
<feature type="region of interest" description="Disordered" evidence="1">
    <location>
        <begin position="48"/>
        <end position="91"/>
    </location>
</feature>
<evidence type="ECO:0000256" key="1">
    <source>
        <dbReference type="SAM" id="MobiDB-lite"/>
    </source>
</evidence>
<sequence length="91" mass="10716">MMMMMMMVKMMIDKDDEEEEKEEEDDGILGTKHTRFVASNIFVKVWRYDEDDNDDDDDDDDDDDKDDDINADERGSVSNLFFSCSDEQLQP</sequence>
<dbReference type="Proteomes" id="UP000762676">
    <property type="component" value="Unassembled WGS sequence"/>
</dbReference>
<feature type="compositionally biased region" description="Acidic residues" evidence="1">
    <location>
        <begin position="49"/>
        <end position="70"/>
    </location>
</feature>
<protein>
    <submittedName>
        <fullName evidence="2">Uncharacterized protein</fullName>
    </submittedName>
</protein>
<accession>A0AAV4H412</accession>
<name>A0AAV4H412_9GAST</name>
<evidence type="ECO:0000313" key="3">
    <source>
        <dbReference type="Proteomes" id="UP000762676"/>
    </source>
</evidence>
<reference evidence="2 3" key="1">
    <citation type="journal article" date="2021" name="Elife">
        <title>Chloroplast acquisition without the gene transfer in kleptoplastic sea slugs, Plakobranchus ocellatus.</title>
        <authorList>
            <person name="Maeda T."/>
            <person name="Takahashi S."/>
            <person name="Yoshida T."/>
            <person name="Shimamura S."/>
            <person name="Takaki Y."/>
            <person name="Nagai Y."/>
            <person name="Toyoda A."/>
            <person name="Suzuki Y."/>
            <person name="Arimoto A."/>
            <person name="Ishii H."/>
            <person name="Satoh N."/>
            <person name="Nishiyama T."/>
            <person name="Hasebe M."/>
            <person name="Maruyama T."/>
            <person name="Minagawa J."/>
            <person name="Obokata J."/>
            <person name="Shigenobu S."/>
        </authorList>
    </citation>
    <scope>NUCLEOTIDE SEQUENCE [LARGE SCALE GENOMIC DNA]</scope>
</reference>
<dbReference type="AlphaFoldDB" id="A0AAV4H412"/>
<evidence type="ECO:0000313" key="2">
    <source>
        <dbReference type="EMBL" id="GFR92396.1"/>
    </source>
</evidence>
<organism evidence="2 3">
    <name type="scientific">Elysia marginata</name>
    <dbReference type="NCBI Taxonomy" id="1093978"/>
    <lineage>
        <taxon>Eukaryota</taxon>
        <taxon>Metazoa</taxon>
        <taxon>Spiralia</taxon>
        <taxon>Lophotrochozoa</taxon>
        <taxon>Mollusca</taxon>
        <taxon>Gastropoda</taxon>
        <taxon>Heterobranchia</taxon>
        <taxon>Euthyneura</taxon>
        <taxon>Panpulmonata</taxon>
        <taxon>Sacoglossa</taxon>
        <taxon>Placobranchoidea</taxon>
        <taxon>Plakobranchidae</taxon>
        <taxon>Elysia</taxon>
    </lineage>
</organism>